<feature type="chain" id="PRO_5038732264" evidence="2">
    <location>
        <begin position="21"/>
        <end position="587"/>
    </location>
</feature>
<organism evidence="3 4">
    <name type="scientific">Paenibacillus taihuensis</name>
    <dbReference type="NCBI Taxonomy" id="1156355"/>
    <lineage>
        <taxon>Bacteria</taxon>
        <taxon>Bacillati</taxon>
        <taxon>Bacillota</taxon>
        <taxon>Bacilli</taxon>
        <taxon>Bacillales</taxon>
        <taxon>Paenibacillaceae</taxon>
        <taxon>Paenibacillus</taxon>
    </lineage>
</organism>
<dbReference type="OrthoDB" id="9787283at2"/>
<keyword evidence="2" id="KW-0732">Signal</keyword>
<dbReference type="EMBL" id="QTTN01000018">
    <property type="protein sequence ID" value="REE81489.1"/>
    <property type="molecule type" value="Genomic_DNA"/>
</dbReference>
<dbReference type="PANTHER" id="PTHR43649">
    <property type="entry name" value="ARABINOSE-BINDING PROTEIN-RELATED"/>
    <property type="match status" value="1"/>
</dbReference>
<dbReference type="InterPro" id="IPR050490">
    <property type="entry name" value="Bact_solute-bd_prot1"/>
</dbReference>
<keyword evidence="4" id="KW-1185">Reference proteome</keyword>
<evidence type="ECO:0000256" key="1">
    <source>
        <dbReference type="SAM" id="MobiDB-lite"/>
    </source>
</evidence>
<evidence type="ECO:0000313" key="3">
    <source>
        <dbReference type="EMBL" id="REE81489.1"/>
    </source>
</evidence>
<dbReference type="PANTHER" id="PTHR43649:SF12">
    <property type="entry name" value="DIACETYLCHITOBIOSE BINDING PROTEIN DASA"/>
    <property type="match status" value="1"/>
</dbReference>
<dbReference type="RefSeq" id="WP_116190009.1">
    <property type="nucleotide sequence ID" value="NZ_QTTN01000018.1"/>
</dbReference>
<dbReference type="CDD" id="cd13580">
    <property type="entry name" value="PBP2_AlgQ_like_1"/>
    <property type="match status" value="1"/>
</dbReference>
<reference evidence="3 4" key="1">
    <citation type="submission" date="2018-08" db="EMBL/GenBank/DDBJ databases">
        <title>Genomic Encyclopedia of Type Strains, Phase III (KMG-III): the genomes of soil and plant-associated and newly described type strains.</title>
        <authorList>
            <person name="Whitman W."/>
        </authorList>
    </citation>
    <scope>NUCLEOTIDE SEQUENCE [LARGE SCALE GENOMIC DNA]</scope>
    <source>
        <strain evidence="3 4">CGMCC 1.10966</strain>
    </source>
</reference>
<dbReference type="AlphaFoldDB" id="A0A3D9RNL1"/>
<gene>
    <name evidence="3" type="ORF">A8990_11813</name>
</gene>
<protein>
    <submittedName>
        <fullName evidence="3">Putative aldouronate transport system substrate-binding protein</fullName>
    </submittedName>
</protein>
<feature type="signal peptide" evidence="2">
    <location>
        <begin position="1"/>
        <end position="20"/>
    </location>
</feature>
<proteinExistence type="predicted"/>
<comment type="caution">
    <text evidence="3">The sequence shown here is derived from an EMBL/GenBank/DDBJ whole genome shotgun (WGS) entry which is preliminary data.</text>
</comment>
<dbReference type="Gene3D" id="3.40.190.10">
    <property type="entry name" value="Periplasmic binding protein-like II"/>
    <property type="match status" value="3"/>
</dbReference>
<evidence type="ECO:0000313" key="4">
    <source>
        <dbReference type="Proteomes" id="UP000256304"/>
    </source>
</evidence>
<accession>A0A3D9RNL1</accession>
<evidence type="ECO:0000256" key="2">
    <source>
        <dbReference type="SAM" id="SignalP"/>
    </source>
</evidence>
<sequence length="587" mass="64672">MKKSLLSAMAVMLVTASLSACGSSNDGGNNTSNAGNNAQGSNQTDNSGNAAATNTASGNSSNAAATEEAVDPFAKFAEPVEVSIGRAIDPNYKFDGTDTAEDNVYTRWLKDKFNIEIKHAWEAAQGTDYQQKVSLAISSNDLPDAMVVNETQLRQMVKAGQLADLKDVYDKYASPELKATYDSNPGLLDSVTFDGKLYALPETTLPSAPLTWIRKDWLDKLGLQPPKSLADLENIAKAFIDNKMGGDKTIGIVGTQQGGTLYSTFLSSTDHWYNFSPLFFANDAYPGIWTKDKDGNTVYGSTTEETKKALEMMRDWYAKGILDKEMGVRKSTAEVVASGQAGIFFGPWWSAYNNIPDNIKNDPKANWRAYAAPLDAAGKFNSNQATGSSYIVVSKEAKHPEAIIKMTSIHKWGKDEEFNKLTAGKQMTSQEVPLFLILGAGDQLEYAVNSLRKYLKGEMKIEDFDQANYGWAYEMAKHVKAIKKEPFDSYDIGTFDQQADTGFFTHIYAHLNGGSTFVDADVNWVRSIATAQTKTMESRWSNLKKLEDETFLKIIMGSEDISAFDTFVKKWKDQGGDKITEEVNELK</sequence>
<dbReference type="PROSITE" id="PS51257">
    <property type="entry name" value="PROKAR_LIPOPROTEIN"/>
    <property type="match status" value="1"/>
</dbReference>
<feature type="region of interest" description="Disordered" evidence="1">
    <location>
        <begin position="22"/>
        <end position="65"/>
    </location>
</feature>
<name>A0A3D9RNL1_9BACL</name>
<dbReference type="Proteomes" id="UP000256304">
    <property type="component" value="Unassembled WGS sequence"/>
</dbReference>
<dbReference type="SUPFAM" id="SSF53850">
    <property type="entry name" value="Periplasmic binding protein-like II"/>
    <property type="match status" value="1"/>
</dbReference>